<feature type="region of interest" description="Disordered" evidence="1">
    <location>
        <begin position="31"/>
        <end position="60"/>
    </location>
</feature>
<dbReference type="EMBL" id="KN817589">
    <property type="protein sequence ID" value="KJA18463.1"/>
    <property type="molecule type" value="Genomic_DNA"/>
</dbReference>
<accession>A0A0D2M5I2</accession>
<feature type="transmembrane region" description="Helical" evidence="2">
    <location>
        <begin position="716"/>
        <end position="737"/>
    </location>
</feature>
<feature type="region of interest" description="Disordered" evidence="1">
    <location>
        <begin position="89"/>
        <end position="140"/>
    </location>
</feature>
<name>A0A0D2M5I2_HYPSF</name>
<feature type="compositionally biased region" description="Polar residues" evidence="1">
    <location>
        <begin position="92"/>
        <end position="110"/>
    </location>
</feature>
<evidence type="ECO:0000256" key="1">
    <source>
        <dbReference type="SAM" id="MobiDB-lite"/>
    </source>
</evidence>
<feature type="compositionally biased region" description="Basic and acidic residues" evidence="1">
    <location>
        <begin position="31"/>
        <end position="42"/>
    </location>
</feature>
<keyword evidence="2" id="KW-0472">Membrane</keyword>
<organism evidence="3 4">
    <name type="scientific">Hypholoma sublateritium (strain FD-334 SS-4)</name>
    <dbReference type="NCBI Taxonomy" id="945553"/>
    <lineage>
        <taxon>Eukaryota</taxon>
        <taxon>Fungi</taxon>
        <taxon>Dikarya</taxon>
        <taxon>Basidiomycota</taxon>
        <taxon>Agaricomycotina</taxon>
        <taxon>Agaricomycetes</taxon>
        <taxon>Agaricomycetidae</taxon>
        <taxon>Agaricales</taxon>
        <taxon>Agaricineae</taxon>
        <taxon>Strophariaceae</taxon>
        <taxon>Hypholoma</taxon>
    </lineage>
</organism>
<sequence length="801" mass="89847">MYVPNPTFAQVVLKRLVRRLALWAACLLPKTDLDKGPDKPPEEVSGAANIGEAGTSQRDPLTSAVVRNGNAVSLNGVALSSYPHSAHEIRSASESSVRLEQPNSRASSRNRGSDTHFIAPSTGDIIPTAPTSRPSSQLGNRISIDNLSWFSRRRSPSPSLPPPPIIVDAPRSLAEDHSDATEVHAHFQPEASNTLSERLADPTPCDSPLSDQIETTFHGDETNLKVSHGSSLRPPSRSPSSTTSSHPSPSIEGNVHEPMTPEIISLTQGISRRAHTSMPALPQDSRRYDRRTKISKKWTNIDLQPMTIVFEKPSSRPGWISLVHPEGARYFYHAEKRVYTDSDLYDPVVYDRLMDEILELECSIQSLHMSMPEKAVLMVDVFYADNDRSCLESEYYYADLTERAVFYLEPLETVHMACMFDLYGPKSIQHLGFEIRSQYWYFVSLYPHCSTLTDEMLRELRDIVLFLIGDQMTSPNSTAFYTTEDLFKILSLLDSMEKNIGKTTDGITCSFARYMYIFYHSKFVNCYGETFSRVEHNVSIFGDKLDKKTWVLKMLSPLLFLAPDIHIRNLRRMWIDRNLYKVVWERLVGKLNNEWQQCILLATVMLSSNVGYLSIQGVDLNGGTARSPGQIASYLSLISNIGSIILGLLLMRQNQTKKDADIDLGGVLGKDHQLLGVETVAILFSLPYALLIWGVVAFLVAFFCLFFQNSTTECRVWVGSLSFLVLILIVWCIITFWGKEYQALPQSYPLVSVEAPLYEEESEEAQSIRAPTKNIRVLLDILRNLPNLVRGGSAASDDTAV</sequence>
<feature type="transmembrane region" description="Helical" evidence="2">
    <location>
        <begin position="631"/>
        <end position="651"/>
    </location>
</feature>
<evidence type="ECO:0008006" key="5">
    <source>
        <dbReference type="Google" id="ProtNLM"/>
    </source>
</evidence>
<feature type="transmembrane region" description="Helical" evidence="2">
    <location>
        <begin position="688"/>
        <end position="710"/>
    </location>
</feature>
<feature type="compositionally biased region" description="Low complexity" evidence="1">
    <location>
        <begin position="227"/>
        <end position="250"/>
    </location>
</feature>
<keyword evidence="4" id="KW-1185">Reference proteome</keyword>
<dbReference type="OrthoDB" id="2657661at2759"/>
<evidence type="ECO:0000256" key="2">
    <source>
        <dbReference type="SAM" id="Phobius"/>
    </source>
</evidence>
<keyword evidence="2" id="KW-1133">Transmembrane helix</keyword>
<gene>
    <name evidence="3" type="ORF">HYPSUDRAFT_218249</name>
</gene>
<evidence type="ECO:0000313" key="4">
    <source>
        <dbReference type="Proteomes" id="UP000054270"/>
    </source>
</evidence>
<feature type="compositionally biased region" description="Polar residues" evidence="1">
    <location>
        <begin position="129"/>
        <end position="140"/>
    </location>
</feature>
<dbReference type="AlphaFoldDB" id="A0A0D2M5I2"/>
<evidence type="ECO:0000313" key="3">
    <source>
        <dbReference type="EMBL" id="KJA18463.1"/>
    </source>
</evidence>
<proteinExistence type="predicted"/>
<reference evidence="4" key="1">
    <citation type="submission" date="2014-04" db="EMBL/GenBank/DDBJ databases">
        <title>Evolutionary Origins and Diversification of the Mycorrhizal Mutualists.</title>
        <authorList>
            <consortium name="DOE Joint Genome Institute"/>
            <consortium name="Mycorrhizal Genomics Consortium"/>
            <person name="Kohler A."/>
            <person name="Kuo A."/>
            <person name="Nagy L.G."/>
            <person name="Floudas D."/>
            <person name="Copeland A."/>
            <person name="Barry K.W."/>
            <person name="Cichocki N."/>
            <person name="Veneault-Fourrey C."/>
            <person name="LaButti K."/>
            <person name="Lindquist E.A."/>
            <person name="Lipzen A."/>
            <person name="Lundell T."/>
            <person name="Morin E."/>
            <person name="Murat C."/>
            <person name="Riley R."/>
            <person name="Ohm R."/>
            <person name="Sun H."/>
            <person name="Tunlid A."/>
            <person name="Henrissat B."/>
            <person name="Grigoriev I.V."/>
            <person name="Hibbett D.S."/>
            <person name="Martin F."/>
        </authorList>
    </citation>
    <scope>NUCLEOTIDE SEQUENCE [LARGE SCALE GENOMIC DNA]</scope>
    <source>
        <strain evidence="4">FD-334 SS-4</strain>
    </source>
</reference>
<protein>
    <recommendedName>
        <fullName evidence="5">WW domain-containing protein</fullName>
    </recommendedName>
</protein>
<dbReference type="Proteomes" id="UP000054270">
    <property type="component" value="Unassembled WGS sequence"/>
</dbReference>
<keyword evidence="2" id="KW-0812">Transmembrane</keyword>
<feature type="region of interest" description="Disordered" evidence="1">
    <location>
        <begin position="188"/>
        <end position="258"/>
    </location>
</feature>